<name>A0A9R1VR85_LACSA</name>
<feature type="compositionally biased region" description="Basic and acidic residues" evidence="1">
    <location>
        <begin position="252"/>
        <end position="268"/>
    </location>
</feature>
<evidence type="ECO:0000259" key="2">
    <source>
        <dbReference type="Pfam" id="PF10551"/>
    </source>
</evidence>
<dbReference type="Pfam" id="PF10551">
    <property type="entry name" value="MULE"/>
    <property type="match status" value="1"/>
</dbReference>
<proteinExistence type="predicted"/>
<feature type="domain" description="MULE transposase" evidence="2">
    <location>
        <begin position="535"/>
        <end position="628"/>
    </location>
</feature>
<dbReference type="Proteomes" id="UP000235145">
    <property type="component" value="Unassembled WGS sequence"/>
</dbReference>
<keyword evidence="5" id="KW-1185">Reference proteome</keyword>
<dbReference type="InterPro" id="IPR018289">
    <property type="entry name" value="MULE_transposase_dom"/>
</dbReference>
<dbReference type="Pfam" id="PF26130">
    <property type="entry name" value="PB1-like"/>
    <property type="match status" value="1"/>
</dbReference>
<dbReference type="AlphaFoldDB" id="A0A9R1VR85"/>
<feature type="region of interest" description="Disordered" evidence="1">
    <location>
        <begin position="238"/>
        <end position="275"/>
    </location>
</feature>
<dbReference type="PANTHER" id="PTHR31973:SF190">
    <property type="entry name" value="MULE TRANSPOSASE DOMAIN-CONTAINING PROTEIN"/>
    <property type="match status" value="1"/>
</dbReference>
<evidence type="ECO:0000259" key="3">
    <source>
        <dbReference type="Pfam" id="PF26130"/>
    </source>
</evidence>
<feature type="domain" description="PB1-like" evidence="3">
    <location>
        <begin position="22"/>
        <end position="121"/>
    </location>
</feature>
<sequence length="1023" mass="117061">MPKASRSLQFLGFKTSIDGHDNFFTLKIHHGGFFSKFPGRKYVEGRLAFYDFVDTDLFSVHDLNDMIREIGYFVDDTMYNHYRIPNLDLDFGLKALGNDQDVIFMTQFVPQNRVINVYVEHGSTRLHNYFMSPSKVVIEQLDDDPSPEFNRIRPKKKGIGSCSKKLDMNVRLKESANQAQREDGVYVFSMSLVPFEPNKQDMVNEFKDDSYFPNHREMLDDFEPFSSDGYQNMGEFEREVEVDEEHDEEDEQGHAEDSKDHSEEHTKEDDDSDYIVDPKAILDDWEVDMREFHSCVDEGPNIELDLNQDDDLGVINNDEFESAEYDENLRKRMLKNLNKKVPYSSGVVHVTPFFMVQAFKTKKDIQGHCKGVVPDSTDGGPSTVSKATSKGKTIISQKDSCPFAIQISRSTEEEQWLVKIVIDEHLFLQMDSNLHIPVTALQAELQMDLELSISRMKVFRAKSIVKEQLYCDYEKQYNLLRDYCLELRTNNPGTTVKLEVCNEPNPDVQTRILKRIYICLGALKLGFTSGKRELLGLDGCFLKGPHLGQILTAVGLDSNNGVYPLVYAVVEAETTSSWSWFLECLGDDLDLDASCNFTFVSYRQKGIIPAIAKMFPNAEHRWCLRHIHEEMKLKWRGEEFRYHLWRCATNTTIRHFERTMNEFKDFSAEAHEWLSKIPPVHWARSHFSGRAHSDCLLKHLCEIFNSKLEHGRDKPIITCLEYIRVYLMKRHCIVQKEIDKCKSLLTPTATTILDTIKIAASKYRALFYGSGKYQVTGMMLDKYVVKLKEVTYSCRYWEITGIVCRHGVCEIWEHIQNGACGQNQDVQPLLYHLHITHKFEGLRKKRRRAIDEPTNQSRNLSRKFLTVTCSKCHNKGHNSRTCKGKGGGVSQRAVGASSQGGLGGSSKDAVGGTSQGSVGGSSEDVIKPGITSTTLWHIGSSTYPRNGQLRPFRAKDRNRLPGLRSIQDVTITTTLPHNKYMHMCNTSTPRYKFLALHDILMDLLDDLVAPNLLCRGELAAWNK</sequence>
<accession>A0A9R1VR85</accession>
<reference evidence="4 5" key="1">
    <citation type="journal article" date="2017" name="Nat. Commun.">
        <title>Genome assembly with in vitro proximity ligation data and whole-genome triplication in lettuce.</title>
        <authorList>
            <person name="Reyes-Chin-Wo S."/>
            <person name="Wang Z."/>
            <person name="Yang X."/>
            <person name="Kozik A."/>
            <person name="Arikit S."/>
            <person name="Song C."/>
            <person name="Xia L."/>
            <person name="Froenicke L."/>
            <person name="Lavelle D.O."/>
            <person name="Truco M.J."/>
            <person name="Xia R."/>
            <person name="Zhu S."/>
            <person name="Xu C."/>
            <person name="Xu H."/>
            <person name="Xu X."/>
            <person name="Cox K."/>
            <person name="Korf I."/>
            <person name="Meyers B.C."/>
            <person name="Michelmore R.W."/>
        </authorList>
    </citation>
    <scope>NUCLEOTIDE SEQUENCE [LARGE SCALE GENOMIC DNA]</scope>
    <source>
        <strain evidence="5">cv. Salinas</strain>
        <tissue evidence="4">Seedlings</tissue>
    </source>
</reference>
<evidence type="ECO:0008006" key="6">
    <source>
        <dbReference type="Google" id="ProtNLM"/>
    </source>
</evidence>
<protein>
    <recommendedName>
        <fullName evidence="6">SWIM-type domain-containing protein</fullName>
    </recommendedName>
</protein>
<comment type="caution">
    <text evidence="4">The sequence shown here is derived from an EMBL/GenBank/DDBJ whole genome shotgun (WGS) entry which is preliminary data.</text>
</comment>
<dbReference type="InterPro" id="IPR058594">
    <property type="entry name" value="PB1-like_dom_pln"/>
</dbReference>
<evidence type="ECO:0000313" key="5">
    <source>
        <dbReference type="Proteomes" id="UP000235145"/>
    </source>
</evidence>
<feature type="region of interest" description="Disordered" evidence="1">
    <location>
        <begin position="875"/>
        <end position="925"/>
    </location>
</feature>
<gene>
    <name evidence="4" type="ORF">LSAT_V11C400205270</name>
</gene>
<dbReference type="EMBL" id="NBSK02000004">
    <property type="protein sequence ID" value="KAJ0209243.1"/>
    <property type="molecule type" value="Genomic_DNA"/>
</dbReference>
<evidence type="ECO:0000256" key="1">
    <source>
        <dbReference type="SAM" id="MobiDB-lite"/>
    </source>
</evidence>
<feature type="compositionally biased region" description="Acidic residues" evidence="1">
    <location>
        <begin position="238"/>
        <end position="251"/>
    </location>
</feature>
<organism evidence="4 5">
    <name type="scientific">Lactuca sativa</name>
    <name type="common">Garden lettuce</name>
    <dbReference type="NCBI Taxonomy" id="4236"/>
    <lineage>
        <taxon>Eukaryota</taxon>
        <taxon>Viridiplantae</taxon>
        <taxon>Streptophyta</taxon>
        <taxon>Embryophyta</taxon>
        <taxon>Tracheophyta</taxon>
        <taxon>Spermatophyta</taxon>
        <taxon>Magnoliopsida</taxon>
        <taxon>eudicotyledons</taxon>
        <taxon>Gunneridae</taxon>
        <taxon>Pentapetalae</taxon>
        <taxon>asterids</taxon>
        <taxon>campanulids</taxon>
        <taxon>Asterales</taxon>
        <taxon>Asteraceae</taxon>
        <taxon>Cichorioideae</taxon>
        <taxon>Cichorieae</taxon>
        <taxon>Lactucinae</taxon>
        <taxon>Lactuca</taxon>
    </lineage>
</organism>
<evidence type="ECO:0000313" key="4">
    <source>
        <dbReference type="EMBL" id="KAJ0209243.1"/>
    </source>
</evidence>
<dbReference type="PANTHER" id="PTHR31973">
    <property type="entry name" value="POLYPROTEIN, PUTATIVE-RELATED"/>
    <property type="match status" value="1"/>
</dbReference>